<feature type="transmembrane region" description="Helical" evidence="9">
    <location>
        <begin position="67"/>
        <end position="87"/>
    </location>
</feature>
<accession>A0A1J0A978</accession>
<dbReference type="EMBL" id="CP017675">
    <property type="protein sequence ID" value="APB32471.1"/>
    <property type="molecule type" value="Genomic_DNA"/>
</dbReference>
<dbReference type="PANTHER" id="PTHR34308:SF1">
    <property type="entry name" value="COBALAMIN BIOSYNTHESIS PROTEIN CBIB"/>
    <property type="match status" value="1"/>
</dbReference>
<evidence type="ECO:0000313" key="11">
    <source>
        <dbReference type="Proteomes" id="UP000180235"/>
    </source>
</evidence>
<comment type="subcellular location">
    <subcellularLocation>
        <location evidence="1 9">Cell membrane</location>
        <topology evidence="1 9">Multi-pass membrane protein</topology>
    </subcellularLocation>
</comment>
<dbReference type="Pfam" id="PF03186">
    <property type="entry name" value="CobD_Cbib"/>
    <property type="match status" value="1"/>
</dbReference>
<dbReference type="KEGG" id="glt:GlitD10_0170"/>
<dbReference type="STRING" id="1188229.GlitD10_0170"/>
<keyword evidence="5 9" id="KW-0169">Cobalamin biosynthesis</keyword>
<dbReference type="PANTHER" id="PTHR34308">
    <property type="entry name" value="COBALAMIN BIOSYNTHESIS PROTEIN CBIB"/>
    <property type="match status" value="1"/>
</dbReference>
<gene>
    <name evidence="9 10" type="primary">cobD</name>
    <name evidence="10" type="ORF">GlitD10_0170</name>
</gene>
<dbReference type="UniPathway" id="UPA00148"/>
<evidence type="ECO:0000256" key="4">
    <source>
        <dbReference type="ARBA" id="ARBA00022475"/>
    </source>
</evidence>
<evidence type="ECO:0000256" key="7">
    <source>
        <dbReference type="ARBA" id="ARBA00022989"/>
    </source>
</evidence>
<comment type="caution">
    <text evidence="9">Lacks conserved residue(s) required for the propagation of feature annotation.</text>
</comment>
<keyword evidence="8 9" id="KW-0472">Membrane</keyword>
<evidence type="ECO:0000256" key="1">
    <source>
        <dbReference type="ARBA" id="ARBA00004651"/>
    </source>
</evidence>
<comment type="function">
    <text evidence="9">Converts cobyric acid to cobinamide by the addition of aminopropanol on the F carboxylic group.</text>
</comment>
<protein>
    <recommendedName>
        <fullName evidence="9">Cobalamin biosynthesis protein CobD</fullName>
    </recommendedName>
</protein>
<comment type="similarity">
    <text evidence="3 9">Belongs to the CobD/CbiB family.</text>
</comment>
<dbReference type="OrthoDB" id="9811967at2"/>
<keyword evidence="4 9" id="KW-1003">Cell membrane</keyword>
<dbReference type="InterPro" id="IPR004485">
    <property type="entry name" value="Cobalamin_biosynth_CobD/CbiB"/>
</dbReference>
<feature type="transmembrane region" description="Helical" evidence="9">
    <location>
        <begin position="7"/>
        <end position="30"/>
    </location>
</feature>
<sequence>MLLTQEFLTLILGQHIALVIFGAAILDYLIGDPPQWLHPVQVMGWGISNYCRWIWARNLGTRGEKIAGIALVLITLSITCTTVWGLIFLTRLWHFQLAIVVQMGMLASCLAGRSLHRAAMEVLVPLEVGNLPTARQVLSQYVGRDTEHLETEEILRAVLETVSENATDGVMAPLFYALLGGMVGQSPAVWAFGYKAVSTLDSMVGYRTPRYAHLGWASAHLDDVLTWLPCRLVVFTIGLLSGKPLYVWRICRRDAPFDSSPNSGWSECCYAAALGVQLGGLNIYRGVAKMKPKLGESHREITPSVIQRALNLTRAGFLLWLLLGLLLLGILPG</sequence>
<proteinExistence type="inferred from homology"/>
<feature type="transmembrane region" description="Helical" evidence="9">
    <location>
        <begin position="312"/>
        <end position="331"/>
    </location>
</feature>
<evidence type="ECO:0000313" key="10">
    <source>
        <dbReference type="EMBL" id="APB32471.1"/>
    </source>
</evidence>
<evidence type="ECO:0000256" key="8">
    <source>
        <dbReference type="ARBA" id="ARBA00023136"/>
    </source>
</evidence>
<dbReference type="GO" id="GO:0015420">
    <property type="term" value="F:ABC-type vitamin B12 transporter activity"/>
    <property type="evidence" value="ECO:0007669"/>
    <property type="project" value="UniProtKB-UniRule"/>
</dbReference>
<name>A0A1J0A978_9CYAN</name>
<organism evidence="10 11">
    <name type="scientific">Gloeomargarita lithophora Alchichica-D10</name>
    <dbReference type="NCBI Taxonomy" id="1188229"/>
    <lineage>
        <taxon>Bacteria</taxon>
        <taxon>Bacillati</taxon>
        <taxon>Cyanobacteriota</taxon>
        <taxon>Cyanophyceae</taxon>
        <taxon>Gloeomargaritales</taxon>
        <taxon>Gloeomargaritaceae</taxon>
        <taxon>Gloeomargarita</taxon>
    </lineage>
</organism>
<dbReference type="GO" id="GO:0016874">
    <property type="term" value="F:ligase activity"/>
    <property type="evidence" value="ECO:0007669"/>
    <property type="project" value="UniProtKB-KW"/>
</dbReference>
<evidence type="ECO:0000256" key="3">
    <source>
        <dbReference type="ARBA" id="ARBA00006263"/>
    </source>
</evidence>
<dbReference type="NCBIfam" id="TIGR00380">
    <property type="entry name" value="cobal_cbiB"/>
    <property type="match status" value="1"/>
</dbReference>
<keyword evidence="10" id="KW-0436">Ligase</keyword>
<reference evidence="10 11" key="1">
    <citation type="submission" date="2016-10" db="EMBL/GenBank/DDBJ databases">
        <title>Description of Gloeomargarita lithophora gen. nov., sp. nov., a thylakoid-bearing basal-branching cyanobacterium with intracellular carbonates, and proposal for Gloeomargaritales ord. nov.</title>
        <authorList>
            <person name="Moreira D."/>
            <person name="Tavera R."/>
            <person name="Benzerara K."/>
            <person name="Skouri-Panet F."/>
            <person name="Couradeau E."/>
            <person name="Gerard E."/>
            <person name="Loussert C."/>
            <person name="Novelo E."/>
            <person name="Zivanovic Y."/>
            <person name="Lopez-Garcia P."/>
        </authorList>
    </citation>
    <scope>NUCLEOTIDE SEQUENCE [LARGE SCALE GENOMIC DNA]</scope>
    <source>
        <strain evidence="10 11">D10</strain>
    </source>
</reference>
<dbReference type="GO" id="GO:0009236">
    <property type="term" value="P:cobalamin biosynthetic process"/>
    <property type="evidence" value="ECO:0007669"/>
    <property type="project" value="UniProtKB-UniRule"/>
</dbReference>
<evidence type="ECO:0000256" key="6">
    <source>
        <dbReference type="ARBA" id="ARBA00022692"/>
    </source>
</evidence>
<keyword evidence="6 9" id="KW-0812">Transmembrane</keyword>
<dbReference type="Proteomes" id="UP000180235">
    <property type="component" value="Chromosome"/>
</dbReference>
<keyword evidence="7 9" id="KW-1133">Transmembrane helix</keyword>
<evidence type="ECO:0000256" key="9">
    <source>
        <dbReference type="HAMAP-Rule" id="MF_00024"/>
    </source>
</evidence>
<dbReference type="RefSeq" id="WP_071453203.1">
    <property type="nucleotide sequence ID" value="NZ_CP017675.1"/>
</dbReference>
<comment type="pathway">
    <text evidence="2 9">Cofactor biosynthesis; adenosylcobalamin biosynthesis.</text>
</comment>
<dbReference type="HAMAP" id="MF_00024">
    <property type="entry name" value="CobD_CbiB"/>
    <property type="match status" value="1"/>
</dbReference>
<dbReference type="AlphaFoldDB" id="A0A1J0A978"/>
<evidence type="ECO:0000256" key="5">
    <source>
        <dbReference type="ARBA" id="ARBA00022573"/>
    </source>
</evidence>
<keyword evidence="11" id="KW-1185">Reference proteome</keyword>
<dbReference type="GO" id="GO:0048472">
    <property type="term" value="F:threonine-phosphate decarboxylase activity"/>
    <property type="evidence" value="ECO:0007669"/>
    <property type="project" value="InterPro"/>
</dbReference>
<evidence type="ECO:0000256" key="2">
    <source>
        <dbReference type="ARBA" id="ARBA00004953"/>
    </source>
</evidence>
<dbReference type="GO" id="GO:0005886">
    <property type="term" value="C:plasma membrane"/>
    <property type="evidence" value="ECO:0007669"/>
    <property type="project" value="UniProtKB-SubCell"/>
</dbReference>